<dbReference type="InterPro" id="IPR016677">
    <property type="entry name" value="UCP016817_carboligase"/>
</dbReference>
<dbReference type="InterPro" id="IPR003806">
    <property type="entry name" value="ATP-grasp_PylC-type"/>
</dbReference>
<dbReference type="PIRSF" id="PIRSF016817">
    <property type="entry name" value="UCP016817_carboligase"/>
    <property type="match status" value="1"/>
</dbReference>
<reference evidence="3" key="1">
    <citation type="journal article" date="2024" name="Int. J. Syst. Evol. Microbiol.">
        <title>Methylomarinovum tepidoasis sp. nov., a moderately thermophilic methanotroph of the family Methylothermaceae isolated from a deep-sea hydrothermal field.</title>
        <authorList>
            <person name="Hirayama H."/>
            <person name="Takaki Y."/>
            <person name="Abe M."/>
            <person name="Miyazaki M."/>
            <person name="Uematsu K."/>
            <person name="Matsui Y."/>
            <person name="Takai K."/>
        </authorList>
    </citation>
    <scope>NUCLEOTIDE SEQUENCE [LARGE SCALE GENOMIC DNA]</scope>
    <source>
        <strain evidence="3">IN45</strain>
    </source>
</reference>
<dbReference type="EMBL" id="AP024718">
    <property type="protein sequence ID" value="BCX89467.1"/>
    <property type="molecule type" value="Genomic_DNA"/>
</dbReference>
<name>A0AAU9CPA1_9GAMM</name>
<gene>
    <name evidence="2" type="ORF">MIN45_P1840</name>
</gene>
<keyword evidence="3" id="KW-1185">Reference proteome</keyword>
<evidence type="ECO:0000313" key="2">
    <source>
        <dbReference type="EMBL" id="BCX89467.1"/>
    </source>
</evidence>
<sequence length="372" mass="40633">MRKPAILIVARSGRLLAQAARLAGCRPLVVDAFGDLDTRAAAEAVEVVGSFQPPALLAAARALIARHAPDGWLYGPGVEAFPETIAELSRLCPLYGNPAEVVRECVEPGRFFRWLRALEIPFPEVRWRAPGGKGVWLFKRPGTSGGEGVYRCPGPADGGDGYFQRYVPGPVHCLAFVADGEEIHWHGFNTLLTCPYNDGRPYGFKGIVNRAWLSRRAACRVIGAARRLVSVLGLRGWHGLDFVLDPAGCPQVLELNPRPGAAVAVWGRAWAAGPVALQLAACSRQPLPPVRLPPPAAWEIVFAPRRLRLERWDWPAWCADLSAPGAVIPAGAPVCGIEARGRSPQQALGRLALRRRWLERQLKSMMTEVERR</sequence>
<protein>
    <recommendedName>
        <fullName evidence="1">ATP-grasp fold PylC-type domain-containing protein</fullName>
    </recommendedName>
</protein>
<dbReference type="GO" id="GO:0005524">
    <property type="term" value="F:ATP binding"/>
    <property type="evidence" value="ECO:0007669"/>
    <property type="project" value="InterPro"/>
</dbReference>
<proteinExistence type="predicted"/>
<organism evidence="2 3">
    <name type="scientific">Methylomarinovum tepidoasis</name>
    <dbReference type="NCBI Taxonomy" id="2840183"/>
    <lineage>
        <taxon>Bacteria</taxon>
        <taxon>Pseudomonadati</taxon>
        <taxon>Pseudomonadota</taxon>
        <taxon>Gammaproteobacteria</taxon>
        <taxon>Methylococcales</taxon>
        <taxon>Methylothermaceae</taxon>
        <taxon>Methylomarinovum</taxon>
    </lineage>
</organism>
<dbReference type="RefSeq" id="WP_286291811.1">
    <property type="nucleotide sequence ID" value="NZ_AP024718.1"/>
</dbReference>
<dbReference type="Pfam" id="PF02655">
    <property type="entry name" value="ATP-grasp_3"/>
    <property type="match status" value="1"/>
</dbReference>
<dbReference type="AlphaFoldDB" id="A0AAU9CPA1"/>
<feature type="domain" description="ATP-grasp fold PylC-type" evidence="1">
    <location>
        <begin position="113"/>
        <end position="261"/>
    </location>
</feature>
<dbReference type="Gene3D" id="3.30.470.20">
    <property type="entry name" value="ATP-grasp fold, B domain"/>
    <property type="match status" value="1"/>
</dbReference>
<dbReference type="Proteomes" id="UP001321450">
    <property type="component" value="Chromosome"/>
</dbReference>
<dbReference type="KEGG" id="meiy:MIN45_P1840"/>
<evidence type="ECO:0000259" key="1">
    <source>
        <dbReference type="Pfam" id="PF02655"/>
    </source>
</evidence>
<evidence type="ECO:0000313" key="3">
    <source>
        <dbReference type="Proteomes" id="UP001321450"/>
    </source>
</evidence>
<dbReference type="GO" id="GO:0046872">
    <property type="term" value="F:metal ion binding"/>
    <property type="evidence" value="ECO:0007669"/>
    <property type="project" value="InterPro"/>
</dbReference>
<accession>A0AAU9CPA1</accession>
<dbReference type="SUPFAM" id="SSF56059">
    <property type="entry name" value="Glutathione synthetase ATP-binding domain-like"/>
    <property type="match status" value="1"/>
</dbReference>